<keyword evidence="2" id="KW-1185">Reference proteome</keyword>
<sequence>MKSFVTKAGKASKKIILHIQDLQGRKISLTLWDAYAQEISDFLKSHTIMSSLFFSLVDTDISMVNTLFRMVIMFQDFSSIVMLMRLMILKKG</sequence>
<organism evidence="1 2">
    <name type="scientific">Smallanthus sonchifolius</name>
    <dbReference type="NCBI Taxonomy" id="185202"/>
    <lineage>
        <taxon>Eukaryota</taxon>
        <taxon>Viridiplantae</taxon>
        <taxon>Streptophyta</taxon>
        <taxon>Embryophyta</taxon>
        <taxon>Tracheophyta</taxon>
        <taxon>Spermatophyta</taxon>
        <taxon>Magnoliopsida</taxon>
        <taxon>eudicotyledons</taxon>
        <taxon>Gunneridae</taxon>
        <taxon>Pentapetalae</taxon>
        <taxon>asterids</taxon>
        <taxon>campanulids</taxon>
        <taxon>Asterales</taxon>
        <taxon>Asteraceae</taxon>
        <taxon>Asteroideae</taxon>
        <taxon>Heliantheae alliance</taxon>
        <taxon>Millerieae</taxon>
        <taxon>Smallanthus</taxon>
    </lineage>
</organism>
<reference evidence="2" key="1">
    <citation type="journal article" date="2022" name="Mol. Ecol. Resour.">
        <title>The genomes of chicory, endive, great burdock and yacon provide insights into Asteraceae palaeo-polyploidization history and plant inulin production.</title>
        <authorList>
            <person name="Fan W."/>
            <person name="Wang S."/>
            <person name="Wang H."/>
            <person name="Wang A."/>
            <person name="Jiang F."/>
            <person name="Liu H."/>
            <person name="Zhao H."/>
            <person name="Xu D."/>
            <person name="Zhang Y."/>
        </authorList>
    </citation>
    <scope>NUCLEOTIDE SEQUENCE [LARGE SCALE GENOMIC DNA]</scope>
    <source>
        <strain evidence="2">cv. Yunnan</strain>
    </source>
</reference>
<gene>
    <name evidence="1" type="ORF">L1987_42769</name>
</gene>
<accession>A0ACB9GJJ6</accession>
<dbReference type="EMBL" id="CM042031">
    <property type="protein sequence ID" value="KAI3783683.1"/>
    <property type="molecule type" value="Genomic_DNA"/>
</dbReference>
<name>A0ACB9GJJ6_9ASTR</name>
<proteinExistence type="predicted"/>
<dbReference type="Proteomes" id="UP001056120">
    <property type="component" value="Linkage Group LG14"/>
</dbReference>
<protein>
    <submittedName>
        <fullName evidence="1">Uncharacterized protein</fullName>
    </submittedName>
</protein>
<reference evidence="1 2" key="2">
    <citation type="journal article" date="2022" name="Mol. Ecol. Resour.">
        <title>The genomes of chicory, endive, great burdock and yacon provide insights into Asteraceae paleo-polyploidization history and plant inulin production.</title>
        <authorList>
            <person name="Fan W."/>
            <person name="Wang S."/>
            <person name="Wang H."/>
            <person name="Wang A."/>
            <person name="Jiang F."/>
            <person name="Liu H."/>
            <person name="Zhao H."/>
            <person name="Xu D."/>
            <person name="Zhang Y."/>
        </authorList>
    </citation>
    <scope>NUCLEOTIDE SEQUENCE [LARGE SCALE GENOMIC DNA]</scope>
    <source>
        <strain evidence="2">cv. Yunnan</strain>
        <tissue evidence="1">Leaves</tissue>
    </source>
</reference>
<evidence type="ECO:0000313" key="2">
    <source>
        <dbReference type="Proteomes" id="UP001056120"/>
    </source>
</evidence>
<comment type="caution">
    <text evidence="1">The sequence shown here is derived from an EMBL/GenBank/DDBJ whole genome shotgun (WGS) entry which is preliminary data.</text>
</comment>
<evidence type="ECO:0000313" key="1">
    <source>
        <dbReference type="EMBL" id="KAI3783683.1"/>
    </source>
</evidence>